<feature type="signal peptide" evidence="6">
    <location>
        <begin position="1"/>
        <end position="20"/>
    </location>
</feature>
<dbReference type="VEuPathDB" id="VectorBase:HLOH_065548"/>
<reference evidence="7 8" key="1">
    <citation type="journal article" date="2020" name="Cell">
        <title>Large-Scale Comparative Analyses of Tick Genomes Elucidate Their Genetic Diversity and Vector Capacities.</title>
        <authorList>
            <consortium name="Tick Genome and Microbiome Consortium (TIGMIC)"/>
            <person name="Jia N."/>
            <person name="Wang J."/>
            <person name="Shi W."/>
            <person name="Du L."/>
            <person name="Sun Y."/>
            <person name="Zhan W."/>
            <person name="Jiang J.F."/>
            <person name="Wang Q."/>
            <person name="Zhang B."/>
            <person name="Ji P."/>
            <person name="Bell-Sakyi L."/>
            <person name="Cui X.M."/>
            <person name="Yuan T.T."/>
            <person name="Jiang B.G."/>
            <person name="Yang W.F."/>
            <person name="Lam T.T."/>
            <person name="Chang Q.C."/>
            <person name="Ding S.J."/>
            <person name="Wang X.J."/>
            <person name="Zhu J.G."/>
            <person name="Ruan X.D."/>
            <person name="Zhao L."/>
            <person name="Wei J.T."/>
            <person name="Ye R.Z."/>
            <person name="Que T.C."/>
            <person name="Du C.H."/>
            <person name="Zhou Y.H."/>
            <person name="Cheng J.X."/>
            <person name="Dai P.F."/>
            <person name="Guo W.B."/>
            <person name="Han X.H."/>
            <person name="Huang E.J."/>
            <person name="Li L.F."/>
            <person name="Wei W."/>
            <person name="Gao Y.C."/>
            <person name="Liu J.Z."/>
            <person name="Shao H.Z."/>
            <person name="Wang X."/>
            <person name="Wang C.C."/>
            <person name="Yang T.C."/>
            <person name="Huo Q.B."/>
            <person name="Li W."/>
            <person name="Chen H.Y."/>
            <person name="Chen S.E."/>
            <person name="Zhou L.G."/>
            <person name="Ni X.B."/>
            <person name="Tian J.H."/>
            <person name="Sheng Y."/>
            <person name="Liu T."/>
            <person name="Pan Y.S."/>
            <person name="Xia L.Y."/>
            <person name="Li J."/>
            <person name="Zhao F."/>
            <person name="Cao W.C."/>
        </authorList>
    </citation>
    <scope>NUCLEOTIDE SEQUENCE [LARGE SCALE GENOMIC DNA]</scope>
    <source>
        <strain evidence="7">HaeL-2018</strain>
    </source>
</reference>
<evidence type="ECO:0000256" key="6">
    <source>
        <dbReference type="SAM" id="SignalP"/>
    </source>
</evidence>
<keyword evidence="4 6" id="KW-0732">Signal</keyword>
<evidence type="ECO:0000256" key="5">
    <source>
        <dbReference type="SAM" id="MobiDB-lite"/>
    </source>
</evidence>
<dbReference type="EMBL" id="JABSTR010000001">
    <property type="protein sequence ID" value="KAH9361516.1"/>
    <property type="molecule type" value="Genomic_DNA"/>
</dbReference>
<dbReference type="Gene3D" id="2.10.90.10">
    <property type="entry name" value="Cystine-knot cytokines"/>
    <property type="match status" value="1"/>
</dbReference>
<evidence type="ECO:0000256" key="4">
    <source>
        <dbReference type="ARBA" id="ARBA00022729"/>
    </source>
</evidence>
<comment type="caution">
    <text evidence="7">The sequence shown here is derived from an EMBL/GenBank/DDBJ whole genome shotgun (WGS) entry which is preliminary data.</text>
</comment>
<evidence type="ECO:0000256" key="1">
    <source>
        <dbReference type="ARBA" id="ARBA00004613"/>
    </source>
</evidence>
<dbReference type="InterPro" id="IPR029034">
    <property type="entry name" value="Cystine-knot_cytokine"/>
</dbReference>
<accession>A0A9J6FHZ9</accession>
<evidence type="ECO:0000313" key="7">
    <source>
        <dbReference type="EMBL" id="KAH9361516.1"/>
    </source>
</evidence>
<dbReference type="GO" id="GO:0005125">
    <property type="term" value="F:cytokine activity"/>
    <property type="evidence" value="ECO:0007669"/>
    <property type="project" value="InterPro"/>
</dbReference>
<proteinExistence type="inferred from homology"/>
<keyword evidence="8" id="KW-1185">Reference proteome</keyword>
<feature type="chain" id="PRO_5039933793" evidence="6">
    <location>
        <begin position="21"/>
        <end position="367"/>
    </location>
</feature>
<comment type="subcellular location">
    <subcellularLocation>
        <location evidence="1">Secreted</location>
    </subcellularLocation>
</comment>
<dbReference type="GO" id="GO:0005576">
    <property type="term" value="C:extracellular region"/>
    <property type="evidence" value="ECO:0007669"/>
    <property type="project" value="UniProtKB-SubCell"/>
</dbReference>
<protein>
    <submittedName>
        <fullName evidence="7">Uncharacterized protein</fullName>
    </submittedName>
</protein>
<dbReference type="SUPFAM" id="SSF57501">
    <property type="entry name" value="Cystine-knot cytokines"/>
    <property type="match status" value="1"/>
</dbReference>
<keyword evidence="3" id="KW-0964">Secreted</keyword>
<dbReference type="OMA" id="MCPGSPC"/>
<dbReference type="AlphaFoldDB" id="A0A9J6FHZ9"/>
<dbReference type="InterPro" id="IPR010345">
    <property type="entry name" value="IL-17_fam"/>
</dbReference>
<comment type="similarity">
    <text evidence="2">Belongs to the IL-17 family.</text>
</comment>
<evidence type="ECO:0000256" key="2">
    <source>
        <dbReference type="ARBA" id="ARBA00007236"/>
    </source>
</evidence>
<gene>
    <name evidence="7" type="ORF">HPB48_001382</name>
</gene>
<evidence type="ECO:0000256" key="3">
    <source>
        <dbReference type="ARBA" id="ARBA00022525"/>
    </source>
</evidence>
<dbReference type="OrthoDB" id="6502747at2759"/>
<sequence length="367" mass="39896">MIAFGALVPMLLTWTWCAASEEVVNTTSLVVATSVENVSAVPAALLPLDEPVSLEYNVSGSEEVWSADPKGAPLTQIIVVRDRASAFATEPDVTEDTNEEVSNVSGNQYSLLALLRRKPADSSFQADKANASSQTTAAGGVVRIIIIAKKTGPAVDVIATEASTYDPRTYDVPAAAVPARTASEPAADCKSPRRAHKRRRPSLQVYDRARSASSRTPVPRERSPSRAALRKVKVVLSRTNRTSVTPRPGSVAEGLTLRERGCVPLETSPAVQDRATCPFRFITSFDRRRLPRLLTSVRCMCPGSPCSTRSGFRCLEISKPVSLMRRVGRTYVDQLEEMPVACVCAYVGHKVRDRQLLHDSFHGSRGF</sequence>
<dbReference type="Proteomes" id="UP000821853">
    <property type="component" value="Chromosome 1"/>
</dbReference>
<feature type="region of interest" description="Disordered" evidence="5">
    <location>
        <begin position="177"/>
        <end position="227"/>
    </location>
</feature>
<name>A0A9J6FHZ9_HAELO</name>
<feature type="compositionally biased region" description="Basic residues" evidence="5">
    <location>
        <begin position="192"/>
        <end position="201"/>
    </location>
</feature>
<organism evidence="7 8">
    <name type="scientific">Haemaphysalis longicornis</name>
    <name type="common">Bush tick</name>
    <dbReference type="NCBI Taxonomy" id="44386"/>
    <lineage>
        <taxon>Eukaryota</taxon>
        <taxon>Metazoa</taxon>
        <taxon>Ecdysozoa</taxon>
        <taxon>Arthropoda</taxon>
        <taxon>Chelicerata</taxon>
        <taxon>Arachnida</taxon>
        <taxon>Acari</taxon>
        <taxon>Parasitiformes</taxon>
        <taxon>Ixodida</taxon>
        <taxon>Ixodoidea</taxon>
        <taxon>Ixodidae</taxon>
        <taxon>Haemaphysalinae</taxon>
        <taxon>Haemaphysalis</taxon>
    </lineage>
</organism>
<dbReference type="Pfam" id="PF06083">
    <property type="entry name" value="IL17"/>
    <property type="match status" value="1"/>
</dbReference>
<evidence type="ECO:0000313" key="8">
    <source>
        <dbReference type="Proteomes" id="UP000821853"/>
    </source>
</evidence>